<dbReference type="InterPro" id="IPR036291">
    <property type="entry name" value="NAD(P)-bd_dom_sf"/>
</dbReference>
<evidence type="ECO:0000259" key="14">
    <source>
        <dbReference type="Pfam" id="PF05173"/>
    </source>
</evidence>
<protein>
    <recommendedName>
        <fullName evidence="9 12">4-hydroxy-tetrahydrodipicolinate reductase</fullName>
        <ecNumber evidence="9 12">1.17.1.8</ecNumber>
    </recommendedName>
</protein>
<evidence type="ECO:0000256" key="7">
    <source>
        <dbReference type="ARBA" id="ARBA00023154"/>
    </source>
</evidence>
<keyword evidence="3" id="KW-0521">NADP</keyword>
<dbReference type="InterPro" id="IPR023940">
    <property type="entry name" value="DHDPR_bac"/>
</dbReference>
<evidence type="ECO:0000256" key="8">
    <source>
        <dbReference type="ARBA" id="ARBA00037922"/>
    </source>
</evidence>
<keyword evidence="4" id="KW-0220">Diaminopimelate biosynthesis</keyword>
<dbReference type="Gene3D" id="3.40.50.720">
    <property type="entry name" value="NAD(P)-binding Rossmann-like Domain"/>
    <property type="match status" value="1"/>
</dbReference>
<dbReference type="SUPFAM" id="SSF55347">
    <property type="entry name" value="Glyceraldehyde-3-phosphate dehydrogenase-like, C-terminal domain"/>
    <property type="match status" value="1"/>
</dbReference>
<name>A0A3B7MRQ7_9BACT</name>
<evidence type="ECO:0000259" key="13">
    <source>
        <dbReference type="Pfam" id="PF01113"/>
    </source>
</evidence>
<gene>
    <name evidence="15" type="primary">dapB</name>
    <name evidence="15" type="ORF">D3H65_17795</name>
</gene>
<dbReference type="GO" id="GO:0009089">
    <property type="term" value="P:lysine biosynthetic process via diaminopimelate"/>
    <property type="evidence" value="ECO:0007669"/>
    <property type="project" value="UniProtKB-UniRule"/>
</dbReference>
<evidence type="ECO:0000256" key="5">
    <source>
        <dbReference type="ARBA" id="ARBA00023002"/>
    </source>
</evidence>
<feature type="domain" description="Dihydrodipicolinate reductase C-terminal" evidence="14">
    <location>
        <begin position="106"/>
        <end position="236"/>
    </location>
</feature>
<dbReference type="OrthoDB" id="9790352at2"/>
<evidence type="ECO:0000256" key="12">
    <source>
        <dbReference type="NCBIfam" id="TIGR00036"/>
    </source>
</evidence>
<dbReference type="EC" id="1.17.1.8" evidence="9 12"/>
<evidence type="ECO:0000313" key="16">
    <source>
        <dbReference type="Proteomes" id="UP000263900"/>
    </source>
</evidence>
<evidence type="ECO:0000256" key="6">
    <source>
        <dbReference type="ARBA" id="ARBA00023027"/>
    </source>
</evidence>
<evidence type="ECO:0000256" key="10">
    <source>
        <dbReference type="ARBA" id="ARBA00049080"/>
    </source>
</evidence>
<dbReference type="EMBL" id="CP032157">
    <property type="protein sequence ID" value="AXY75720.1"/>
    <property type="molecule type" value="Genomic_DNA"/>
</dbReference>
<proteinExistence type="inferred from homology"/>
<dbReference type="Pfam" id="PF05173">
    <property type="entry name" value="DapB_C"/>
    <property type="match status" value="1"/>
</dbReference>
<dbReference type="GO" id="GO:0005829">
    <property type="term" value="C:cytosol"/>
    <property type="evidence" value="ECO:0007669"/>
    <property type="project" value="TreeGrafter"/>
</dbReference>
<evidence type="ECO:0000256" key="1">
    <source>
        <dbReference type="ARBA" id="ARBA00006642"/>
    </source>
</evidence>
<dbReference type="GO" id="GO:0008839">
    <property type="term" value="F:4-hydroxy-tetrahydrodipicolinate reductase"/>
    <property type="evidence" value="ECO:0007669"/>
    <property type="project" value="UniProtKB-UniRule"/>
</dbReference>
<evidence type="ECO:0000256" key="3">
    <source>
        <dbReference type="ARBA" id="ARBA00022857"/>
    </source>
</evidence>
<dbReference type="SUPFAM" id="SSF51735">
    <property type="entry name" value="NAD(P)-binding Rossmann-fold domains"/>
    <property type="match status" value="1"/>
</dbReference>
<feature type="domain" description="Dihydrodipicolinate reductase N-terminal" evidence="13">
    <location>
        <begin position="1"/>
        <end position="103"/>
    </location>
</feature>
<keyword evidence="2" id="KW-0028">Amino-acid biosynthesis</keyword>
<dbReference type="RefSeq" id="WP_119051601.1">
    <property type="nucleotide sequence ID" value="NZ_CP032157.1"/>
</dbReference>
<keyword evidence="6" id="KW-0520">NAD</keyword>
<sequence>MKIALIGYGKMGKAIEEIALQRGHEIMLKVGIENLEDNTINNIRKADVAIEFTGPESAFENVVRCMEAGVPVVCGSTGWLARYEEAKNSCLTNKSAFLYASNFSVGVNIFFALNKRLAELMAPHKEYNVALTEIHHTAKLDAPSGTAITLAEQILDKNTQKKQWVNQPSTQAEDLSILSERIDPAPGTHIISYTSPIDDIEIKHTAHNRTGFATGAVLAAEFLHDKKGIFSMSDVLGI</sequence>
<keyword evidence="7" id="KW-0457">Lysine biosynthesis</keyword>
<dbReference type="InterPro" id="IPR000846">
    <property type="entry name" value="DapB_N"/>
</dbReference>
<accession>A0A3B7MRQ7</accession>
<dbReference type="AlphaFoldDB" id="A0A3B7MRQ7"/>
<dbReference type="Gene3D" id="3.30.360.10">
    <property type="entry name" value="Dihydrodipicolinate Reductase, domain 2"/>
    <property type="match status" value="1"/>
</dbReference>
<reference evidence="15 16" key="1">
    <citation type="submission" date="2018-09" db="EMBL/GenBank/DDBJ databases">
        <title>Genome sequencing of strain 6GH32-13.</title>
        <authorList>
            <person name="Weon H.-Y."/>
            <person name="Heo J."/>
            <person name="Kwon S.-W."/>
        </authorList>
    </citation>
    <scope>NUCLEOTIDE SEQUENCE [LARGE SCALE GENOMIC DNA]</scope>
    <source>
        <strain evidence="15 16">5GH32-13</strain>
    </source>
</reference>
<keyword evidence="16" id="KW-1185">Reference proteome</keyword>
<dbReference type="Proteomes" id="UP000263900">
    <property type="component" value="Chromosome"/>
</dbReference>
<comment type="catalytic activity">
    <reaction evidence="10">
        <text>(S)-2,3,4,5-tetrahydrodipicolinate + NADP(+) + H2O = (2S,4S)-4-hydroxy-2,3,4,5-tetrahydrodipicolinate + NADPH + H(+)</text>
        <dbReference type="Rhea" id="RHEA:35331"/>
        <dbReference type="ChEBI" id="CHEBI:15377"/>
        <dbReference type="ChEBI" id="CHEBI:15378"/>
        <dbReference type="ChEBI" id="CHEBI:16845"/>
        <dbReference type="ChEBI" id="CHEBI:57783"/>
        <dbReference type="ChEBI" id="CHEBI:58349"/>
        <dbReference type="ChEBI" id="CHEBI:67139"/>
        <dbReference type="EC" id="1.17.1.8"/>
    </reaction>
</comment>
<evidence type="ECO:0000256" key="11">
    <source>
        <dbReference type="ARBA" id="ARBA00049396"/>
    </source>
</evidence>
<dbReference type="Pfam" id="PF01113">
    <property type="entry name" value="DapB_N"/>
    <property type="match status" value="1"/>
</dbReference>
<comment type="similarity">
    <text evidence="1">Belongs to the DapB family.</text>
</comment>
<evidence type="ECO:0000313" key="15">
    <source>
        <dbReference type="EMBL" id="AXY75720.1"/>
    </source>
</evidence>
<evidence type="ECO:0000256" key="4">
    <source>
        <dbReference type="ARBA" id="ARBA00022915"/>
    </source>
</evidence>
<dbReference type="GO" id="GO:0019877">
    <property type="term" value="P:diaminopimelate biosynthetic process"/>
    <property type="evidence" value="ECO:0007669"/>
    <property type="project" value="UniProtKB-KW"/>
</dbReference>
<comment type="pathway">
    <text evidence="8">Amino-acid biosynthesis; L-lysine biosynthesis via DAP pathway; (S)-tetrahydrodipicolinate from L-aspartate: step 4/4.</text>
</comment>
<evidence type="ECO:0000256" key="9">
    <source>
        <dbReference type="ARBA" id="ARBA00038983"/>
    </source>
</evidence>
<organism evidence="15 16">
    <name type="scientific">Paraflavitalea soli</name>
    <dbReference type="NCBI Taxonomy" id="2315862"/>
    <lineage>
        <taxon>Bacteria</taxon>
        <taxon>Pseudomonadati</taxon>
        <taxon>Bacteroidota</taxon>
        <taxon>Chitinophagia</taxon>
        <taxon>Chitinophagales</taxon>
        <taxon>Chitinophagaceae</taxon>
        <taxon>Paraflavitalea</taxon>
    </lineage>
</organism>
<keyword evidence="5 15" id="KW-0560">Oxidoreductase</keyword>
<dbReference type="InterPro" id="IPR022663">
    <property type="entry name" value="DapB_C"/>
</dbReference>
<dbReference type="CDD" id="cd02274">
    <property type="entry name" value="DHDPR_N"/>
    <property type="match status" value="1"/>
</dbReference>
<dbReference type="PIRSF" id="PIRSF000161">
    <property type="entry name" value="DHPR"/>
    <property type="match status" value="1"/>
</dbReference>
<evidence type="ECO:0000256" key="2">
    <source>
        <dbReference type="ARBA" id="ARBA00022605"/>
    </source>
</evidence>
<comment type="catalytic activity">
    <reaction evidence="11">
        <text>(S)-2,3,4,5-tetrahydrodipicolinate + NAD(+) + H2O = (2S,4S)-4-hydroxy-2,3,4,5-tetrahydrodipicolinate + NADH + H(+)</text>
        <dbReference type="Rhea" id="RHEA:35323"/>
        <dbReference type="ChEBI" id="CHEBI:15377"/>
        <dbReference type="ChEBI" id="CHEBI:15378"/>
        <dbReference type="ChEBI" id="CHEBI:16845"/>
        <dbReference type="ChEBI" id="CHEBI:57540"/>
        <dbReference type="ChEBI" id="CHEBI:57945"/>
        <dbReference type="ChEBI" id="CHEBI:67139"/>
        <dbReference type="EC" id="1.17.1.8"/>
    </reaction>
</comment>
<dbReference type="PANTHER" id="PTHR20836">
    <property type="entry name" value="DIHYDRODIPICOLINATE REDUCTASE"/>
    <property type="match status" value="1"/>
</dbReference>
<dbReference type="PANTHER" id="PTHR20836:SF0">
    <property type="entry name" value="4-HYDROXY-TETRAHYDRODIPICOLINATE REDUCTASE 1, CHLOROPLASTIC-RELATED"/>
    <property type="match status" value="1"/>
</dbReference>
<dbReference type="NCBIfam" id="TIGR00036">
    <property type="entry name" value="dapB"/>
    <property type="match status" value="1"/>
</dbReference>
<dbReference type="KEGG" id="pseg:D3H65_17795"/>